<feature type="compositionally biased region" description="Pro residues" evidence="5">
    <location>
        <begin position="122"/>
        <end position="133"/>
    </location>
</feature>
<dbReference type="Proteomes" id="UP000249254">
    <property type="component" value="Unassembled WGS sequence"/>
</dbReference>
<evidence type="ECO:0000256" key="5">
    <source>
        <dbReference type="SAM" id="MobiDB-lite"/>
    </source>
</evidence>
<dbReference type="EMBL" id="QFYQ01000001">
    <property type="protein sequence ID" value="RAK55028.1"/>
    <property type="molecule type" value="Genomic_DNA"/>
</dbReference>
<evidence type="ECO:0000256" key="3">
    <source>
        <dbReference type="ARBA" id="ARBA00022989"/>
    </source>
</evidence>
<comment type="subcellular location">
    <subcellularLocation>
        <location evidence="1">Membrane</location>
        <topology evidence="1">Single-pass membrane protein</topology>
    </subcellularLocation>
</comment>
<evidence type="ECO:0000256" key="1">
    <source>
        <dbReference type="ARBA" id="ARBA00004167"/>
    </source>
</evidence>
<dbReference type="InterPro" id="IPR037682">
    <property type="entry name" value="TonB_C"/>
</dbReference>
<keyword evidence="2" id="KW-0812">Transmembrane</keyword>
<evidence type="ECO:0000256" key="2">
    <source>
        <dbReference type="ARBA" id="ARBA00022692"/>
    </source>
</evidence>
<dbReference type="Gene3D" id="3.30.1150.10">
    <property type="match status" value="1"/>
</dbReference>
<dbReference type="InterPro" id="IPR006260">
    <property type="entry name" value="TonB/TolA_C"/>
</dbReference>
<accession>A0A328AQ66</accession>
<dbReference type="AlphaFoldDB" id="A0A328AQ66"/>
<keyword evidence="4" id="KW-0472">Membrane</keyword>
<dbReference type="OrthoDB" id="7201913at2"/>
<comment type="caution">
    <text evidence="7">The sequence shown here is derived from an EMBL/GenBank/DDBJ whole genome shotgun (WGS) entry which is preliminary data.</text>
</comment>
<dbReference type="SUPFAM" id="SSF74653">
    <property type="entry name" value="TolA/TonB C-terminal domain"/>
    <property type="match status" value="1"/>
</dbReference>
<evidence type="ECO:0000313" key="7">
    <source>
        <dbReference type="EMBL" id="RAK55028.1"/>
    </source>
</evidence>
<keyword evidence="8" id="KW-1185">Reference proteome</keyword>
<evidence type="ECO:0000313" key="8">
    <source>
        <dbReference type="Proteomes" id="UP000249254"/>
    </source>
</evidence>
<sequence length="234" mass="25124">MEVAVVSRQAVIPGFPAAPRPKAPSHLRLAVGASLAVHVAAGAYLAYMRFAPPPPAPPPAERAMDVPIIDWPASPPKVEIPPRSTPPLHPPVQLDIPTPEPLPLRPIPEPPQDAHPAQTLTPQPPAETAPPKPAVAISPTWLRRPTGEELARAYPDRALRRNMEGQAVLDCRVTAQGSVADCRVRSETPDAYGFGEAALKLTRYFRMSPQTLDGRPVDGAQVQIPIRFALAKGQ</sequence>
<evidence type="ECO:0000259" key="6">
    <source>
        <dbReference type="PROSITE" id="PS52015"/>
    </source>
</evidence>
<feature type="compositionally biased region" description="Pro residues" evidence="5">
    <location>
        <begin position="98"/>
        <end position="113"/>
    </location>
</feature>
<dbReference type="GO" id="GO:0055085">
    <property type="term" value="P:transmembrane transport"/>
    <property type="evidence" value="ECO:0007669"/>
    <property type="project" value="InterPro"/>
</dbReference>
<protein>
    <submittedName>
        <fullName evidence="7">Energy transducer TonB</fullName>
    </submittedName>
</protein>
<reference evidence="8" key="1">
    <citation type="submission" date="2018-05" db="EMBL/GenBank/DDBJ databases">
        <authorList>
            <person name="Li X."/>
        </authorList>
    </citation>
    <scope>NUCLEOTIDE SEQUENCE [LARGE SCALE GENOMIC DNA]</scope>
    <source>
        <strain evidence="8">LX32</strain>
    </source>
</reference>
<dbReference type="NCBIfam" id="TIGR01352">
    <property type="entry name" value="tonB_Cterm"/>
    <property type="match status" value="1"/>
</dbReference>
<dbReference type="GO" id="GO:0016020">
    <property type="term" value="C:membrane"/>
    <property type="evidence" value="ECO:0007669"/>
    <property type="project" value="UniProtKB-SubCell"/>
</dbReference>
<organism evidence="7 8">
    <name type="scientific">Phenylobacterium soli</name>
    <dbReference type="NCBI Taxonomy" id="2170551"/>
    <lineage>
        <taxon>Bacteria</taxon>
        <taxon>Pseudomonadati</taxon>
        <taxon>Pseudomonadota</taxon>
        <taxon>Alphaproteobacteria</taxon>
        <taxon>Caulobacterales</taxon>
        <taxon>Caulobacteraceae</taxon>
        <taxon>Phenylobacterium</taxon>
    </lineage>
</organism>
<evidence type="ECO:0000256" key="4">
    <source>
        <dbReference type="ARBA" id="ARBA00023136"/>
    </source>
</evidence>
<keyword evidence="3" id="KW-1133">Transmembrane helix</keyword>
<proteinExistence type="predicted"/>
<feature type="domain" description="TonB C-terminal" evidence="6">
    <location>
        <begin position="139"/>
        <end position="234"/>
    </location>
</feature>
<gene>
    <name evidence="7" type="ORF">DJ017_11075</name>
</gene>
<feature type="region of interest" description="Disordered" evidence="5">
    <location>
        <begin position="75"/>
        <end position="133"/>
    </location>
</feature>
<dbReference type="PROSITE" id="PS52015">
    <property type="entry name" value="TONB_CTD"/>
    <property type="match status" value="1"/>
</dbReference>
<name>A0A328AQ66_9CAUL</name>
<dbReference type="Pfam" id="PF03544">
    <property type="entry name" value="TonB_C"/>
    <property type="match status" value="1"/>
</dbReference>
<feature type="compositionally biased region" description="Pro residues" evidence="5">
    <location>
        <begin position="75"/>
        <end position="90"/>
    </location>
</feature>